<organism evidence="6 8">
    <name type="scientific">Paraburkholderia madseniana</name>
    <dbReference type="NCBI Taxonomy" id="2599607"/>
    <lineage>
        <taxon>Bacteria</taxon>
        <taxon>Pseudomonadati</taxon>
        <taxon>Pseudomonadota</taxon>
        <taxon>Betaproteobacteria</taxon>
        <taxon>Burkholderiales</taxon>
        <taxon>Burkholderiaceae</taxon>
        <taxon>Paraburkholderia</taxon>
    </lineage>
</organism>
<dbReference type="EMBL" id="JAMXWF010000083">
    <property type="protein sequence ID" value="MDQ6414067.1"/>
    <property type="molecule type" value="Genomic_DNA"/>
</dbReference>
<evidence type="ECO:0000313" key="7">
    <source>
        <dbReference type="Proteomes" id="UP001209412"/>
    </source>
</evidence>
<gene>
    <name evidence="6" type="ORF">NIE36_43905</name>
    <name evidence="5" type="ORF">OSB80_44015</name>
</gene>
<dbReference type="Pfam" id="PF13424">
    <property type="entry name" value="TPR_12"/>
    <property type="match status" value="3"/>
</dbReference>
<evidence type="ECO:0000256" key="3">
    <source>
        <dbReference type="PROSITE-ProRule" id="PRU00339"/>
    </source>
</evidence>
<feature type="repeat" description="TPR" evidence="3">
    <location>
        <begin position="201"/>
        <end position="234"/>
    </location>
</feature>
<evidence type="ECO:0000313" key="5">
    <source>
        <dbReference type="EMBL" id="MCX4152255.1"/>
    </source>
</evidence>
<dbReference type="SUPFAM" id="SSF48452">
    <property type="entry name" value="TPR-like"/>
    <property type="match status" value="1"/>
</dbReference>
<keyword evidence="1" id="KW-0677">Repeat</keyword>
<dbReference type="PANTHER" id="PTHR45641:SF19">
    <property type="entry name" value="NEPHROCYSTIN-3"/>
    <property type="match status" value="1"/>
</dbReference>
<proteinExistence type="predicted"/>
<feature type="repeat" description="TPR" evidence="3">
    <location>
        <begin position="285"/>
        <end position="318"/>
    </location>
</feature>
<keyword evidence="7" id="KW-1185">Reference proteome</keyword>
<evidence type="ECO:0000256" key="2">
    <source>
        <dbReference type="ARBA" id="ARBA00022803"/>
    </source>
</evidence>
<evidence type="ECO:0000313" key="8">
    <source>
        <dbReference type="Proteomes" id="UP001242288"/>
    </source>
</evidence>
<dbReference type="SMART" id="SM00028">
    <property type="entry name" value="TPR"/>
    <property type="match status" value="9"/>
</dbReference>
<feature type="compositionally biased region" description="Low complexity" evidence="4">
    <location>
        <begin position="46"/>
        <end position="57"/>
    </location>
</feature>
<evidence type="ECO:0000313" key="6">
    <source>
        <dbReference type="EMBL" id="MDQ6414067.1"/>
    </source>
</evidence>
<protein>
    <submittedName>
        <fullName evidence="5">Tetratricopeptide repeat protein</fullName>
    </submittedName>
    <submittedName>
        <fullName evidence="6">Tetratricopeptide repeat-containing protein</fullName>
    </submittedName>
</protein>
<dbReference type="PANTHER" id="PTHR45641">
    <property type="entry name" value="TETRATRICOPEPTIDE REPEAT PROTEIN (AFU_ORTHOLOGUE AFUA_6G03870)"/>
    <property type="match status" value="1"/>
</dbReference>
<evidence type="ECO:0000256" key="1">
    <source>
        <dbReference type="ARBA" id="ARBA00022737"/>
    </source>
</evidence>
<reference evidence="6" key="1">
    <citation type="submission" date="2022-06" db="EMBL/GenBank/DDBJ databases">
        <title>PHB producers.</title>
        <authorList>
            <person name="Besaury L."/>
        </authorList>
    </citation>
    <scope>NUCLEOTIDE SEQUENCE</scope>
    <source>
        <strain evidence="6 7">SEWS6</strain>
    </source>
</reference>
<dbReference type="InterPro" id="IPR011990">
    <property type="entry name" value="TPR-like_helical_dom_sf"/>
</dbReference>
<accession>A0AAP5F274</accession>
<dbReference type="PROSITE" id="PS50005">
    <property type="entry name" value="TPR"/>
    <property type="match status" value="3"/>
</dbReference>
<dbReference type="InterPro" id="IPR019734">
    <property type="entry name" value="TPR_rpt"/>
</dbReference>
<dbReference type="Proteomes" id="UP001209412">
    <property type="component" value="Unassembled WGS sequence"/>
</dbReference>
<keyword evidence="2 3" id="KW-0802">TPR repeat</keyword>
<feature type="repeat" description="TPR" evidence="3">
    <location>
        <begin position="76"/>
        <end position="109"/>
    </location>
</feature>
<dbReference type="RefSeq" id="WP_266262194.1">
    <property type="nucleotide sequence ID" value="NZ_JAMXWF010000083.1"/>
</dbReference>
<name>A0AAP5F274_9BURK</name>
<dbReference type="Pfam" id="PF13374">
    <property type="entry name" value="TPR_10"/>
    <property type="match status" value="1"/>
</dbReference>
<dbReference type="Gene3D" id="1.25.40.10">
    <property type="entry name" value="Tetratricopeptide repeat domain"/>
    <property type="match status" value="3"/>
</dbReference>
<feature type="region of interest" description="Disordered" evidence="4">
    <location>
        <begin position="1"/>
        <end position="62"/>
    </location>
</feature>
<dbReference type="EMBL" id="JAPKHW010000083">
    <property type="protein sequence ID" value="MCX4152255.1"/>
    <property type="molecule type" value="Genomic_DNA"/>
</dbReference>
<evidence type="ECO:0000256" key="4">
    <source>
        <dbReference type="SAM" id="MobiDB-lite"/>
    </source>
</evidence>
<comment type="caution">
    <text evidence="6">The sequence shown here is derived from an EMBL/GenBank/DDBJ whole genome shotgun (WGS) entry which is preliminary data.</text>
</comment>
<sequence length="445" mass="50253">MRARTNQPDRRLPRSGSRYGLRPSQLPLRNASSYEGGQPLRKPIHLSTTGPSSGRSPPRLKARSARWLKIHSARTARALRELGKILRRLQKFDEASRELRRCLTIRENKLGWTHADVADVLLEMGWVAYHQENDEEALMRFGQVYELAQHLEPRARLTAAAMQGQATLLRRQYKLSEAEALLRNVLALRQASLSSAHPLVATTLQSLAHVCVDQGKFEEAERLFRSALEIREHTAGPAHPETIAVLRGLAWALRRSRKFEQAAAYLQQALAITEASHFFDSLRIAEILLELGWLAFDLGRLDDAHVNFQRALNIAEERDAEKMKAASLQGMASVVSRQGRPQEAEALFRNVLALRQALYGENHPSVATAMMGLAYPLIDQRRFSEAEELFRSAVKIREKTVGPTHPDTAVALKGLGSVLRRLQRFDEADEVLDRVSRINKRTIER</sequence>
<dbReference type="Pfam" id="PF13176">
    <property type="entry name" value="TPR_7"/>
    <property type="match status" value="1"/>
</dbReference>
<dbReference type="Proteomes" id="UP001242288">
    <property type="component" value="Unassembled WGS sequence"/>
</dbReference>
<dbReference type="AlphaFoldDB" id="A0AAP5F274"/>